<feature type="transmembrane region" description="Helical" evidence="7">
    <location>
        <begin position="14"/>
        <end position="32"/>
    </location>
</feature>
<evidence type="ECO:0000256" key="5">
    <source>
        <dbReference type="ARBA" id="ARBA00022989"/>
    </source>
</evidence>
<evidence type="ECO:0000259" key="8">
    <source>
        <dbReference type="PROSITE" id="PS50928"/>
    </source>
</evidence>
<feature type="transmembrane region" description="Helical" evidence="7">
    <location>
        <begin position="134"/>
        <end position="153"/>
    </location>
</feature>
<dbReference type="Proteomes" id="UP000318578">
    <property type="component" value="Unassembled WGS sequence"/>
</dbReference>
<dbReference type="GO" id="GO:0055085">
    <property type="term" value="P:transmembrane transport"/>
    <property type="evidence" value="ECO:0007669"/>
    <property type="project" value="InterPro"/>
</dbReference>
<organism evidence="9 10">
    <name type="scientific">Amycolatopsis acidiphila</name>
    <dbReference type="NCBI Taxonomy" id="715473"/>
    <lineage>
        <taxon>Bacteria</taxon>
        <taxon>Bacillati</taxon>
        <taxon>Actinomycetota</taxon>
        <taxon>Actinomycetes</taxon>
        <taxon>Pseudonocardiales</taxon>
        <taxon>Pseudonocardiaceae</taxon>
        <taxon>Amycolatopsis</taxon>
    </lineage>
</organism>
<dbReference type="InterPro" id="IPR035906">
    <property type="entry name" value="MetI-like_sf"/>
</dbReference>
<evidence type="ECO:0000313" key="9">
    <source>
        <dbReference type="EMBL" id="TVT24459.1"/>
    </source>
</evidence>
<dbReference type="GO" id="GO:0005886">
    <property type="term" value="C:plasma membrane"/>
    <property type="evidence" value="ECO:0007669"/>
    <property type="project" value="UniProtKB-SubCell"/>
</dbReference>
<feature type="transmembrane region" description="Helical" evidence="7">
    <location>
        <begin position="106"/>
        <end position="128"/>
    </location>
</feature>
<feature type="domain" description="ABC transmembrane type-1" evidence="8">
    <location>
        <begin position="68"/>
        <end position="253"/>
    </location>
</feature>
<comment type="caution">
    <text evidence="9">The sequence shown here is derived from an EMBL/GenBank/DDBJ whole genome shotgun (WGS) entry which is preliminary data.</text>
</comment>
<dbReference type="RefSeq" id="WP_144634670.1">
    <property type="nucleotide sequence ID" value="NZ_BNAX01000011.1"/>
</dbReference>
<dbReference type="EMBL" id="VJZA01000006">
    <property type="protein sequence ID" value="TVT24459.1"/>
    <property type="molecule type" value="Genomic_DNA"/>
</dbReference>
<feature type="transmembrane region" description="Helical" evidence="7">
    <location>
        <begin position="75"/>
        <end position="94"/>
    </location>
</feature>
<dbReference type="SUPFAM" id="SSF161098">
    <property type="entry name" value="MetI-like"/>
    <property type="match status" value="1"/>
</dbReference>
<reference evidence="9 10" key="1">
    <citation type="submission" date="2019-07" db="EMBL/GenBank/DDBJ databases">
        <title>New species of Amycolatopsis and Streptomyces.</title>
        <authorList>
            <person name="Duangmal K."/>
            <person name="Teo W.F.A."/>
            <person name="Lipun K."/>
        </authorList>
    </citation>
    <scope>NUCLEOTIDE SEQUENCE [LARGE SCALE GENOMIC DNA]</scope>
    <source>
        <strain evidence="9 10">JCM 30562</strain>
    </source>
</reference>
<feature type="transmembrane region" description="Helical" evidence="7">
    <location>
        <begin position="231"/>
        <end position="252"/>
    </location>
</feature>
<name>A0A558AJN0_9PSEU</name>
<dbReference type="PANTHER" id="PTHR30151">
    <property type="entry name" value="ALKANE SULFONATE ABC TRANSPORTER-RELATED, MEMBRANE SUBUNIT"/>
    <property type="match status" value="1"/>
</dbReference>
<keyword evidence="10" id="KW-1185">Reference proteome</keyword>
<evidence type="ECO:0000256" key="3">
    <source>
        <dbReference type="ARBA" id="ARBA00022475"/>
    </source>
</evidence>
<sequence>MNGGRRWLDFARRWVVFVVFVGVWQLVAYSAANPYFPPPSGILSAAGHTWFSGPASHLYLSGAFTDDILPSLGRLLAGFAIAAVAGIPAGLALGRSARATDYVSPMFFFARAVPATLLVPVFLVAFGIGPRMEIVTVLWGAIWPILLNTIDGARAVDEVKTETARAFRISRSGWIFGVVLPTALPKVFAGLRLALSLAIILMVVSELMGGSTNGIGYQLINAQGNFQLPQMWAWIVLVSLLGYVANLVLSAVERRALGWHPGFQAEEV</sequence>
<evidence type="ECO:0000256" key="2">
    <source>
        <dbReference type="ARBA" id="ARBA00022448"/>
    </source>
</evidence>
<dbReference type="PROSITE" id="PS50928">
    <property type="entry name" value="ABC_TM1"/>
    <property type="match status" value="1"/>
</dbReference>
<protein>
    <submittedName>
        <fullName evidence="9">ABC transporter permease</fullName>
    </submittedName>
</protein>
<keyword evidence="6 7" id="KW-0472">Membrane</keyword>
<dbReference type="CDD" id="cd06261">
    <property type="entry name" value="TM_PBP2"/>
    <property type="match status" value="1"/>
</dbReference>
<evidence type="ECO:0000256" key="7">
    <source>
        <dbReference type="RuleBase" id="RU363032"/>
    </source>
</evidence>
<comment type="subcellular location">
    <subcellularLocation>
        <location evidence="1 7">Cell membrane</location>
        <topology evidence="1 7">Multi-pass membrane protein</topology>
    </subcellularLocation>
</comment>
<evidence type="ECO:0000256" key="4">
    <source>
        <dbReference type="ARBA" id="ARBA00022692"/>
    </source>
</evidence>
<dbReference type="Pfam" id="PF00528">
    <property type="entry name" value="BPD_transp_1"/>
    <property type="match status" value="1"/>
</dbReference>
<evidence type="ECO:0000313" key="10">
    <source>
        <dbReference type="Proteomes" id="UP000318578"/>
    </source>
</evidence>
<gene>
    <name evidence="9" type="ORF">FNH06_05655</name>
</gene>
<dbReference type="InterPro" id="IPR000515">
    <property type="entry name" value="MetI-like"/>
</dbReference>
<dbReference type="PANTHER" id="PTHR30151:SF0">
    <property type="entry name" value="ABC TRANSPORTER PERMEASE PROTEIN MJ0413-RELATED"/>
    <property type="match status" value="1"/>
</dbReference>
<feature type="transmembrane region" description="Helical" evidence="7">
    <location>
        <begin position="174"/>
        <end position="204"/>
    </location>
</feature>
<evidence type="ECO:0000256" key="6">
    <source>
        <dbReference type="ARBA" id="ARBA00023136"/>
    </source>
</evidence>
<comment type="similarity">
    <text evidence="7">Belongs to the binding-protein-dependent transport system permease family.</text>
</comment>
<proteinExistence type="inferred from homology"/>
<dbReference type="Gene3D" id="1.10.3720.10">
    <property type="entry name" value="MetI-like"/>
    <property type="match status" value="1"/>
</dbReference>
<keyword evidence="2 7" id="KW-0813">Transport</keyword>
<dbReference type="AlphaFoldDB" id="A0A558AJN0"/>
<accession>A0A558AJN0</accession>
<dbReference type="OrthoDB" id="3173654at2"/>
<keyword evidence="3" id="KW-1003">Cell membrane</keyword>
<keyword evidence="4 7" id="KW-0812">Transmembrane</keyword>
<keyword evidence="5 7" id="KW-1133">Transmembrane helix</keyword>
<evidence type="ECO:0000256" key="1">
    <source>
        <dbReference type="ARBA" id="ARBA00004651"/>
    </source>
</evidence>